<dbReference type="OrthoDB" id="663959at2759"/>
<dbReference type="InterPro" id="IPR022059">
    <property type="entry name" value="DUF3615"/>
</dbReference>
<dbReference type="Proteomes" id="UP000324897">
    <property type="component" value="Chromosome 5"/>
</dbReference>
<reference evidence="2 3" key="1">
    <citation type="journal article" date="2019" name="Sci. Rep.">
        <title>A high-quality genome of Eragrostis curvula grass provides insights into Poaceae evolution and supports new strategies to enhance forage quality.</title>
        <authorList>
            <person name="Carballo J."/>
            <person name="Santos B.A.C.M."/>
            <person name="Zappacosta D."/>
            <person name="Garbus I."/>
            <person name="Selva J.P."/>
            <person name="Gallo C.A."/>
            <person name="Diaz A."/>
            <person name="Albertini E."/>
            <person name="Caccamo M."/>
            <person name="Echenique V."/>
        </authorList>
    </citation>
    <scope>NUCLEOTIDE SEQUENCE [LARGE SCALE GENOMIC DNA]</scope>
    <source>
        <strain evidence="3">cv. Victoria</strain>
        <tissue evidence="2">Leaf</tissue>
    </source>
</reference>
<keyword evidence="3" id="KW-1185">Reference proteome</keyword>
<gene>
    <name evidence="2" type="ORF">EJB05_03620</name>
</gene>
<dbReference type="Pfam" id="PF12274">
    <property type="entry name" value="DUF3615"/>
    <property type="match status" value="1"/>
</dbReference>
<dbReference type="PANTHER" id="PTHR34710:SF18">
    <property type="entry name" value="OS05G0522700 PROTEIN"/>
    <property type="match status" value="1"/>
</dbReference>
<comment type="caution">
    <text evidence="2">The sequence shown here is derived from an EMBL/GenBank/DDBJ whole genome shotgun (WGS) entry which is preliminary data.</text>
</comment>
<organism evidence="2 3">
    <name type="scientific">Eragrostis curvula</name>
    <name type="common">weeping love grass</name>
    <dbReference type="NCBI Taxonomy" id="38414"/>
    <lineage>
        <taxon>Eukaryota</taxon>
        <taxon>Viridiplantae</taxon>
        <taxon>Streptophyta</taxon>
        <taxon>Embryophyta</taxon>
        <taxon>Tracheophyta</taxon>
        <taxon>Spermatophyta</taxon>
        <taxon>Magnoliopsida</taxon>
        <taxon>Liliopsida</taxon>
        <taxon>Poales</taxon>
        <taxon>Poaceae</taxon>
        <taxon>PACMAD clade</taxon>
        <taxon>Chloridoideae</taxon>
        <taxon>Eragrostideae</taxon>
        <taxon>Eragrostidinae</taxon>
        <taxon>Eragrostis</taxon>
    </lineage>
</organism>
<protein>
    <recommendedName>
        <fullName evidence="1">DUF3615 domain-containing protein</fullName>
    </recommendedName>
</protein>
<sequence>MEPGHFERLARDRRLVMECLSHYNSMHPNMQYEPAPGEVIRYIRSHDGVSWTHGNFVARRKRSGCFPFLPAPRTLFFFELIRTSDFHGVVTCTPLLADCICKTCYRLYDFPDRSLACGHNETETICEMCYRRFGVLHPFPGEFAYGYREYLYRCYY</sequence>
<dbReference type="AlphaFoldDB" id="A0A5J9W8D5"/>
<evidence type="ECO:0000259" key="1">
    <source>
        <dbReference type="Pfam" id="PF12274"/>
    </source>
</evidence>
<evidence type="ECO:0000313" key="2">
    <source>
        <dbReference type="EMBL" id="TVU44185.1"/>
    </source>
</evidence>
<accession>A0A5J9W8D5</accession>
<dbReference type="PANTHER" id="PTHR34710">
    <property type="entry name" value="OS03G0834100 PROTEIN"/>
    <property type="match status" value="1"/>
</dbReference>
<proteinExistence type="predicted"/>
<feature type="domain" description="DUF3615" evidence="1">
    <location>
        <begin position="16"/>
        <end position="132"/>
    </location>
</feature>
<name>A0A5J9W8D5_9POAL</name>
<evidence type="ECO:0000313" key="3">
    <source>
        <dbReference type="Proteomes" id="UP000324897"/>
    </source>
</evidence>
<dbReference type="EMBL" id="RWGY01000004">
    <property type="protein sequence ID" value="TVU44185.1"/>
    <property type="molecule type" value="Genomic_DNA"/>
</dbReference>
<dbReference type="Gramene" id="TVU44185">
    <property type="protein sequence ID" value="TVU44185"/>
    <property type="gene ID" value="EJB05_03620"/>
</dbReference>